<keyword evidence="4 7" id="KW-1133">Transmembrane helix</keyword>
<feature type="compositionally biased region" description="Low complexity" evidence="6">
    <location>
        <begin position="1"/>
        <end position="20"/>
    </location>
</feature>
<protein>
    <submittedName>
        <fullName evidence="8">TrbI/VirB10 family protein</fullName>
    </submittedName>
</protein>
<sequence length="412" mass="43034">MSQNMPPNQPGQPEGNNGTPQEGGSYGYAGANPYYGQQGGAADAPDLDANAPMLKSADVQRLNRKALLFLGAIVLLLLAAAFFLLKSATSGNEEPKKVDEEVVNVPEAPVGTQSTPLPPLPPPTVAADPIGMVPPLPPEQAESQGTVAEAEPRDRGPSLLERRMAGEVGSSGGGQGGENSAMTPSQQYLAMVAAQNGQGGQAAQPEKPEVASAQPLYNPDTLLLRGTYIRCIMETRIVTDIPGFSSCVVTEPVYSVNGRRLLLPKGSKVSGRYQGNAGDLKRVAVLWDRITTPTGLDVNMASPGIDGLGGAGIPGQYDAHWGSRIASALLISLISDAFKYAAAENGPESTTVTQGGTVITQPYESNTARAMERLANQALDKSVNRPATVTVNQGSVVNIYVAKDVDFSSVLR</sequence>
<keyword evidence="5 7" id="KW-0472">Membrane</keyword>
<evidence type="ECO:0000256" key="1">
    <source>
        <dbReference type="ARBA" id="ARBA00004167"/>
    </source>
</evidence>
<evidence type="ECO:0000313" key="9">
    <source>
        <dbReference type="Proteomes" id="UP000829194"/>
    </source>
</evidence>
<organism evidence="8 9">
    <name type="scientific">Lysobacter gummosus</name>
    <dbReference type="NCBI Taxonomy" id="262324"/>
    <lineage>
        <taxon>Bacteria</taxon>
        <taxon>Pseudomonadati</taxon>
        <taxon>Pseudomonadota</taxon>
        <taxon>Gammaproteobacteria</taxon>
        <taxon>Lysobacterales</taxon>
        <taxon>Lysobacteraceae</taxon>
        <taxon>Lysobacter</taxon>
    </lineage>
</organism>
<comment type="subcellular location">
    <subcellularLocation>
        <location evidence="1">Membrane</location>
        <topology evidence="1">Single-pass membrane protein</topology>
    </subcellularLocation>
</comment>
<evidence type="ECO:0000256" key="5">
    <source>
        <dbReference type="ARBA" id="ARBA00023136"/>
    </source>
</evidence>
<evidence type="ECO:0000256" key="6">
    <source>
        <dbReference type="SAM" id="MobiDB-lite"/>
    </source>
</evidence>
<dbReference type="Proteomes" id="UP000829194">
    <property type="component" value="Chromosome"/>
</dbReference>
<feature type="region of interest" description="Disordered" evidence="6">
    <location>
        <begin position="1"/>
        <end position="43"/>
    </location>
</feature>
<dbReference type="Pfam" id="PF03743">
    <property type="entry name" value="TrbI"/>
    <property type="match status" value="1"/>
</dbReference>
<feature type="compositionally biased region" description="Low complexity" evidence="6">
    <location>
        <begin position="33"/>
        <end position="43"/>
    </location>
</feature>
<feature type="region of interest" description="Disordered" evidence="6">
    <location>
        <begin position="134"/>
        <end position="159"/>
    </location>
</feature>
<name>A0ABY3X762_9GAMM</name>
<feature type="compositionally biased region" description="Basic and acidic residues" evidence="6">
    <location>
        <begin position="150"/>
        <end position="159"/>
    </location>
</feature>
<dbReference type="EMBL" id="CP093547">
    <property type="protein sequence ID" value="UNP27450.1"/>
    <property type="molecule type" value="Genomic_DNA"/>
</dbReference>
<keyword evidence="9" id="KW-1185">Reference proteome</keyword>
<dbReference type="InterPro" id="IPR042217">
    <property type="entry name" value="T4SS_VirB10/TrbI"/>
</dbReference>
<evidence type="ECO:0000256" key="2">
    <source>
        <dbReference type="ARBA" id="ARBA00010265"/>
    </source>
</evidence>
<dbReference type="InterPro" id="IPR005498">
    <property type="entry name" value="T4SS_VirB10/TraB/TrbI"/>
</dbReference>
<accession>A0ABY3X762</accession>
<reference evidence="8 9" key="1">
    <citation type="submission" date="2022-03" db="EMBL/GenBank/DDBJ databases">
        <title>Complete genome sequence of Lysobacter capsici VKM B-2533 and Lysobacter gummosus 10.1.1, promising sources of lytic agents.</title>
        <authorList>
            <person name="Tarlachkov S.V."/>
            <person name="Kudryakova I.V."/>
            <person name="Afoshin A.S."/>
            <person name="Leontyevskaya E.A."/>
            <person name="Leontyevskaya N.V."/>
        </authorList>
    </citation>
    <scope>NUCLEOTIDE SEQUENCE [LARGE SCALE GENOMIC DNA]</scope>
    <source>
        <strain evidence="8 9">10.1.1</strain>
    </source>
</reference>
<feature type="transmembrane region" description="Helical" evidence="7">
    <location>
        <begin position="66"/>
        <end position="85"/>
    </location>
</feature>
<dbReference type="Gene3D" id="2.40.128.260">
    <property type="entry name" value="Type IV secretion system, VirB10/TraB/TrbI"/>
    <property type="match status" value="2"/>
</dbReference>
<evidence type="ECO:0000256" key="3">
    <source>
        <dbReference type="ARBA" id="ARBA00022692"/>
    </source>
</evidence>
<evidence type="ECO:0000313" key="8">
    <source>
        <dbReference type="EMBL" id="UNP27450.1"/>
    </source>
</evidence>
<gene>
    <name evidence="8" type="ORF">MOV92_12990</name>
</gene>
<dbReference type="RefSeq" id="WP_057943175.1">
    <property type="nucleotide sequence ID" value="NZ_CP011131.1"/>
</dbReference>
<proteinExistence type="inferred from homology"/>
<evidence type="ECO:0000256" key="7">
    <source>
        <dbReference type="SAM" id="Phobius"/>
    </source>
</evidence>
<comment type="similarity">
    <text evidence="2">Belongs to the TrbI/VirB10 family.</text>
</comment>
<evidence type="ECO:0000256" key="4">
    <source>
        <dbReference type="ARBA" id="ARBA00022989"/>
    </source>
</evidence>
<keyword evidence="3 7" id="KW-0812">Transmembrane</keyword>
<dbReference type="CDD" id="cd16429">
    <property type="entry name" value="VirB10"/>
    <property type="match status" value="1"/>
</dbReference>